<dbReference type="Proteomes" id="UP000887566">
    <property type="component" value="Unplaced"/>
</dbReference>
<evidence type="ECO:0000313" key="6">
    <source>
        <dbReference type="WBParaSite" id="PSAMB.scaffold3133size19530.g20449.t1"/>
    </source>
</evidence>
<keyword evidence="5" id="KW-1185">Reference proteome</keyword>
<evidence type="ECO:0000259" key="4">
    <source>
        <dbReference type="Pfam" id="PF07159"/>
    </source>
</evidence>
<accession>A0A914W3B3</accession>
<reference evidence="6" key="1">
    <citation type="submission" date="2022-11" db="UniProtKB">
        <authorList>
            <consortium name="WormBaseParasite"/>
        </authorList>
    </citation>
    <scope>IDENTIFICATION</scope>
</reference>
<dbReference type="GO" id="GO:0030833">
    <property type="term" value="P:regulation of actin filament polymerization"/>
    <property type="evidence" value="ECO:0007669"/>
    <property type="project" value="InterPro"/>
</dbReference>
<dbReference type="InterPro" id="IPR008081">
    <property type="entry name" value="Cytoplasmic_FMR1-int"/>
</dbReference>
<name>A0A914W3B3_9BILA</name>
<organism evidence="5 6">
    <name type="scientific">Plectus sambesii</name>
    <dbReference type="NCBI Taxonomy" id="2011161"/>
    <lineage>
        <taxon>Eukaryota</taxon>
        <taxon>Metazoa</taxon>
        <taxon>Ecdysozoa</taxon>
        <taxon>Nematoda</taxon>
        <taxon>Chromadorea</taxon>
        <taxon>Plectida</taxon>
        <taxon>Plectina</taxon>
        <taxon>Plectoidea</taxon>
        <taxon>Plectidae</taxon>
        <taxon>Plectus</taxon>
    </lineage>
</organism>
<evidence type="ECO:0000256" key="1">
    <source>
        <dbReference type="ARBA" id="ARBA00025790"/>
    </source>
</evidence>
<dbReference type="GO" id="GO:0005737">
    <property type="term" value="C:cytoplasm"/>
    <property type="evidence" value="ECO:0007669"/>
    <property type="project" value="UniProtKB-UniRule"/>
</dbReference>
<dbReference type="Pfam" id="PF05994">
    <property type="entry name" value="FragX_IP"/>
    <property type="match status" value="1"/>
</dbReference>
<feature type="domain" description="CYRIA/CYRIB Rac1 binding" evidence="4">
    <location>
        <begin position="63"/>
        <end position="268"/>
    </location>
</feature>
<dbReference type="AlphaFoldDB" id="A0A914W3B3"/>
<evidence type="ECO:0000313" key="5">
    <source>
        <dbReference type="Proteomes" id="UP000887566"/>
    </source>
</evidence>
<dbReference type="PANTHER" id="PTHR12195">
    <property type="entry name" value="CYTOPLASMIC FMR1-INTERACTING PROTEIN-RELATED"/>
    <property type="match status" value="1"/>
</dbReference>
<comment type="similarity">
    <text evidence="1 2">Belongs to the CYFIP family.</text>
</comment>
<proteinExistence type="inferred from homology"/>
<evidence type="ECO:0000256" key="2">
    <source>
        <dbReference type="PIRNR" id="PIRNR008153"/>
    </source>
</evidence>
<sequence>MAASEAVTFRDAIGNVEVLYEIPLPDSQPCIEAQPLPLLCRVNLDTNFEDKNAYVTGISKYMEEATRHGEFNEMLKDGFQHAVHMYTWRCCSRAVPMAKSNDQPNRVEINEKVVEVLNPEVAKLLHFMYFANKAISRFCDEIKRLCHPEKRKDFVSEAYLLTLGKFINMFAVLDELKNMKASIKNDFSTFRRAAQFLQVMSDTQTIHEMQNLSMFLATQNKIKETLRAELQKIEGYEEILADVINICMFLFESQMYITPSDKHMLVKVFGFALYLMDGDTANVAKLDQKKRIHIVKLDKIFKTLEVVPLFGDMQIQPFSFVKKSPHYEPSKWPLSHTESERCHVTIFDRVRRIREDHTDYITHLSRIHNELAVYEKEGPRSDAENREITELALRGLQLLCSWTSDVVETVSWKLLHPTDPRTNSDCPETAEEYERATKYNYSSDEKSALIEVISMIKGLQMLLGKKDIEFGTAIRRHVYAELQDFVQLALREPLRKAFKNKKDLLGGIIQSIRDTCMDQAPGYGNQEIHSKSKKKDHGSAGDVRIARRPVAPSSTQLYMVRTMLESLLSDRSGGRKTLRKELEGQYLVQIENFLRMSYFWPALLHFSDTLAECCELSQLWFREFYLEMTMGRRIQFPIDMSLPWILTDYILTSKDPSLTECLLYQLDLYNDAGNYSLTKFRKQFLYDEVEAEVNLCFDQFVFKLSDSVLAYFKQLSSSMFLDKRFRCECSNLGLNITTPVCMRYKTLLKQRHVQLLGRSIDLNRLVTQRINIALLKTLDVAISRFEADDLTAIVELDGLVEANKLCHKLMSEHLPGLTDFKDLWQEANHNVSAPYGRVTLHVFWELNYDFLPNYCYNASTNRFVKYKGQSNQVPQRDKPPQAAFAYFWGSKSLNAAYSNIYSLYGGFVGTPHFRCISRLLGYQGIAVVLEELIKVAKTLINNPIMNYSRNILQLMPKVCKLPRYDYGSPGVLSYYEAHLKDVVAYGDLRTDMFQAFRELGNAVLFCLLLEQALGQEEVTDLLHAAPFQNIIPRPFAKKPEEAESKIKRLEQKYSRLQVAQMIEKLGNVKQAAIAREGDLLTKERLCCGLSLFEMILMRIREALDDPLWTGPNPNNGVMWVDECVEFHRLWSAVQFVFCTPVQPTHIAVEQIYGEGLNWAGCTMVALLGQHKRFEALDFCYHIMRVQRVDGKDEMVHGIQLSKMVERIRRFQMLNNQIFSVLCKHLRSGEPDGQANFEHVRCFAPPVHQALARGK</sequence>
<dbReference type="WBParaSite" id="PSAMB.scaffold3133size19530.g20449.t1">
    <property type="protein sequence ID" value="PSAMB.scaffold3133size19530.g20449.t1"/>
    <property type="gene ID" value="PSAMB.scaffold3133size19530.g20449"/>
</dbReference>
<dbReference type="GO" id="GO:0031267">
    <property type="term" value="F:small GTPase binding"/>
    <property type="evidence" value="ECO:0007669"/>
    <property type="project" value="InterPro"/>
</dbReference>
<dbReference type="InterPro" id="IPR009828">
    <property type="entry name" value="CYRIA/CYRIB_Rac1-bd"/>
</dbReference>
<feature type="region of interest" description="Disordered" evidence="3">
    <location>
        <begin position="523"/>
        <end position="544"/>
    </location>
</feature>
<dbReference type="Pfam" id="PF07159">
    <property type="entry name" value="CYRIA-B_Rac1-bd"/>
    <property type="match status" value="1"/>
</dbReference>
<protein>
    <recommendedName>
        <fullName evidence="2">Cytoplasmic FMR1-interacting protein</fullName>
    </recommendedName>
</protein>
<keyword evidence="2" id="KW-0963">Cytoplasm</keyword>
<dbReference type="PIRSF" id="PIRSF008153">
    <property type="entry name" value="FMR1_interacting"/>
    <property type="match status" value="1"/>
</dbReference>
<dbReference type="PRINTS" id="PR01698">
    <property type="entry name" value="CYTOFMRPINTP"/>
</dbReference>
<evidence type="ECO:0000256" key="3">
    <source>
        <dbReference type="SAM" id="MobiDB-lite"/>
    </source>
</evidence>